<proteinExistence type="predicted"/>
<feature type="non-terminal residue" evidence="1">
    <location>
        <position position="1"/>
    </location>
</feature>
<dbReference type="EMBL" id="UINC01077518">
    <property type="protein sequence ID" value="SVC17711.1"/>
    <property type="molecule type" value="Genomic_DNA"/>
</dbReference>
<dbReference type="AlphaFoldDB" id="A0A382K4X2"/>
<name>A0A382K4X2_9ZZZZ</name>
<accession>A0A382K4X2</accession>
<dbReference type="SUPFAM" id="SSF48452">
    <property type="entry name" value="TPR-like"/>
    <property type="match status" value="1"/>
</dbReference>
<gene>
    <name evidence="1" type="ORF">METZ01_LOCUS270565</name>
</gene>
<dbReference type="Gene3D" id="1.25.40.10">
    <property type="entry name" value="Tetratricopeptide repeat domain"/>
    <property type="match status" value="1"/>
</dbReference>
<sequence length="54" mass="6186">TVLWKEMEQRDEALAAFDKALEINPNFMAAVDSRISLEAEIKANRPGFFKRIFG</sequence>
<reference evidence="1" key="1">
    <citation type="submission" date="2018-05" db="EMBL/GenBank/DDBJ databases">
        <authorList>
            <person name="Lanie J.A."/>
            <person name="Ng W.-L."/>
            <person name="Kazmierczak K.M."/>
            <person name="Andrzejewski T.M."/>
            <person name="Davidsen T.M."/>
            <person name="Wayne K.J."/>
            <person name="Tettelin H."/>
            <person name="Glass J.I."/>
            <person name="Rusch D."/>
            <person name="Podicherti R."/>
            <person name="Tsui H.-C.T."/>
            <person name="Winkler M.E."/>
        </authorList>
    </citation>
    <scope>NUCLEOTIDE SEQUENCE</scope>
</reference>
<protein>
    <submittedName>
        <fullName evidence="1">Uncharacterized protein</fullName>
    </submittedName>
</protein>
<dbReference type="InterPro" id="IPR011990">
    <property type="entry name" value="TPR-like_helical_dom_sf"/>
</dbReference>
<organism evidence="1">
    <name type="scientific">marine metagenome</name>
    <dbReference type="NCBI Taxonomy" id="408172"/>
    <lineage>
        <taxon>unclassified sequences</taxon>
        <taxon>metagenomes</taxon>
        <taxon>ecological metagenomes</taxon>
    </lineage>
</organism>
<evidence type="ECO:0000313" key="1">
    <source>
        <dbReference type="EMBL" id="SVC17711.1"/>
    </source>
</evidence>